<dbReference type="InterPro" id="IPR039577">
    <property type="entry name" value="Rad18"/>
</dbReference>
<keyword evidence="9 17" id="KW-0863">Zinc-finger</keyword>
<evidence type="ECO:0000256" key="6">
    <source>
        <dbReference type="ARBA" id="ARBA00022679"/>
    </source>
</evidence>
<keyword evidence="6" id="KW-0808">Transferase</keyword>
<comment type="pathway">
    <text evidence="3">Protein modification; protein ubiquitination.</text>
</comment>
<keyword evidence="11" id="KW-0862">Zinc</keyword>
<evidence type="ECO:0000256" key="11">
    <source>
        <dbReference type="ARBA" id="ARBA00022833"/>
    </source>
</evidence>
<dbReference type="GO" id="GO:0006513">
    <property type="term" value="P:protein monoubiquitination"/>
    <property type="evidence" value="ECO:0007669"/>
    <property type="project" value="InterPro"/>
</dbReference>
<proteinExistence type="inferred from homology"/>
<evidence type="ECO:0000256" key="12">
    <source>
        <dbReference type="ARBA" id="ARBA00023125"/>
    </source>
</evidence>
<dbReference type="GO" id="GO:0097505">
    <property type="term" value="C:Rad6-Rad18 complex"/>
    <property type="evidence" value="ECO:0007669"/>
    <property type="project" value="TreeGrafter"/>
</dbReference>
<dbReference type="InterPro" id="IPR001841">
    <property type="entry name" value="Znf_RING"/>
</dbReference>
<comment type="caution">
    <text evidence="19">The sequence shown here is derived from an EMBL/GenBank/DDBJ whole genome shotgun (WGS) entry which is preliminary data.</text>
</comment>
<comment type="subcellular location">
    <subcellularLocation>
        <location evidence="2">Nucleus</location>
    </subcellularLocation>
</comment>
<protein>
    <recommendedName>
        <fullName evidence="5">RING-type E3 ubiquitin transferase</fullName>
        <ecNumber evidence="5">2.3.2.27</ecNumber>
    </recommendedName>
    <alternativeName>
        <fullName evidence="15 16">RING-type E3 ubiquitin transferase RAD18</fullName>
    </alternativeName>
</protein>
<evidence type="ECO:0000256" key="16">
    <source>
        <dbReference type="ARBA" id="ARBA00082369"/>
    </source>
</evidence>
<feature type="domain" description="RING-type" evidence="18">
    <location>
        <begin position="25"/>
        <end position="63"/>
    </location>
</feature>
<evidence type="ECO:0000256" key="7">
    <source>
        <dbReference type="ARBA" id="ARBA00022723"/>
    </source>
</evidence>
<dbReference type="SUPFAM" id="SSF57850">
    <property type="entry name" value="RING/U-box"/>
    <property type="match status" value="1"/>
</dbReference>
<evidence type="ECO:0000256" key="5">
    <source>
        <dbReference type="ARBA" id="ARBA00012483"/>
    </source>
</evidence>
<comment type="similarity">
    <text evidence="4">Belongs to the RAD18 family.</text>
</comment>
<evidence type="ECO:0000256" key="1">
    <source>
        <dbReference type="ARBA" id="ARBA00000900"/>
    </source>
</evidence>
<dbReference type="GO" id="GO:0061630">
    <property type="term" value="F:ubiquitin protein ligase activity"/>
    <property type="evidence" value="ECO:0007669"/>
    <property type="project" value="UniProtKB-EC"/>
</dbReference>
<evidence type="ECO:0000256" key="4">
    <source>
        <dbReference type="ARBA" id="ARBA00009506"/>
    </source>
</evidence>
<evidence type="ECO:0000256" key="15">
    <source>
        <dbReference type="ARBA" id="ARBA00031783"/>
    </source>
</evidence>
<reference evidence="19" key="1">
    <citation type="submission" date="2023-06" db="EMBL/GenBank/DDBJ databases">
        <title>Male Hemibagrus guttatus genome.</title>
        <authorList>
            <person name="Bian C."/>
        </authorList>
    </citation>
    <scope>NUCLEOTIDE SEQUENCE</scope>
    <source>
        <strain evidence="19">Male_cb2023</strain>
        <tissue evidence="19">Muscle</tissue>
    </source>
</reference>
<dbReference type="FunFam" id="3.30.40.10:FF:000172">
    <property type="entry name" value="E3 ubiquitin-protein ligase RAD18"/>
    <property type="match status" value="1"/>
</dbReference>
<keyword evidence="10" id="KW-0833">Ubl conjugation pathway</keyword>
<dbReference type="GO" id="GO:0006281">
    <property type="term" value="P:DNA repair"/>
    <property type="evidence" value="ECO:0007669"/>
    <property type="project" value="UniProtKB-KW"/>
</dbReference>
<keyword evidence="12" id="KW-0238">DNA-binding</keyword>
<dbReference type="PANTHER" id="PTHR14134:SF2">
    <property type="entry name" value="E3 UBIQUITIN-PROTEIN LIGASE RAD18"/>
    <property type="match status" value="1"/>
</dbReference>
<keyword evidence="13" id="KW-0234">DNA repair</keyword>
<evidence type="ECO:0000256" key="13">
    <source>
        <dbReference type="ARBA" id="ARBA00023204"/>
    </source>
</evidence>
<sequence length="107" mass="12149">MSHSLEADLPPKFSCLKNIDTLLRCPICFDYLNISMMTQCSHNFCSLCIRKFLSYKLLCPLCNTPVTEQELRNNRLLDDLVQSFQAVSLASLNTSMTPVPSNFEVPE</sequence>
<dbReference type="GO" id="GO:0003697">
    <property type="term" value="F:single-stranded DNA binding"/>
    <property type="evidence" value="ECO:0007669"/>
    <property type="project" value="InterPro"/>
</dbReference>
<dbReference type="Proteomes" id="UP001274896">
    <property type="component" value="Unassembled WGS sequence"/>
</dbReference>
<dbReference type="GO" id="GO:0006301">
    <property type="term" value="P:DNA damage tolerance"/>
    <property type="evidence" value="ECO:0007669"/>
    <property type="project" value="InterPro"/>
</dbReference>
<dbReference type="PANTHER" id="PTHR14134">
    <property type="entry name" value="E3 UBIQUITIN-PROTEIN LIGASE RAD18"/>
    <property type="match status" value="1"/>
</dbReference>
<dbReference type="Pfam" id="PF13923">
    <property type="entry name" value="zf-C3HC4_2"/>
    <property type="match status" value="1"/>
</dbReference>
<keyword evidence="8" id="KW-0227">DNA damage</keyword>
<keyword evidence="7" id="KW-0479">Metal-binding</keyword>
<evidence type="ECO:0000256" key="8">
    <source>
        <dbReference type="ARBA" id="ARBA00022763"/>
    </source>
</evidence>
<dbReference type="GO" id="GO:0008270">
    <property type="term" value="F:zinc ion binding"/>
    <property type="evidence" value="ECO:0007669"/>
    <property type="project" value="UniProtKB-KW"/>
</dbReference>
<name>A0AAE0RJT2_9TELE</name>
<dbReference type="Gene3D" id="3.30.40.10">
    <property type="entry name" value="Zinc/RING finger domain, C3HC4 (zinc finger)"/>
    <property type="match status" value="1"/>
</dbReference>
<evidence type="ECO:0000313" key="20">
    <source>
        <dbReference type="Proteomes" id="UP001274896"/>
    </source>
</evidence>
<dbReference type="PROSITE" id="PS00518">
    <property type="entry name" value="ZF_RING_1"/>
    <property type="match status" value="1"/>
</dbReference>
<keyword evidence="20" id="KW-1185">Reference proteome</keyword>
<dbReference type="SMART" id="SM00184">
    <property type="entry name" value="RING"/>
    <property type="match status" value="1"/>
</dbReference>
<evidence type="ECO:0000313" key="19">
    <source>
        <dbReference type="EMBL" id="KAK3557293.1"/>
    </source>
</evidence>
<keyword evidence="14" id="KW-0539">Nucleus</keyword>
<organism evidence="19 20">
    <name type="scientific">Hemibagrus guttatus</name>
    <dbReference type="NCBI Taxonomy" id="175788"/>
    <lineage>
        <taxon>Eukaryota</taxon>
        <taxon>Metazoa</taxon>
        <taxon>Chordata</taxon>
        <taxon>Craniata</taxon>
        <taxon>Vertebrata</taxon>
        <taxon>Euteleostomi</taxon>
        <taxon>Actinopterygii</taxon>
        <taxon>Neopterygii</taxon>
        <taxon>Teleostei</taxon>
        <taxon>Ostariophysi</taxon>
        <taxon>Siluriformes</taxon>
        <taxon>Bagridae</taxon>
        <taxon>Hemibagrus</taxon>
    </lineage>
</organism>
<evidence type="ECO:0000256" key="14">
    <source>
        <dbReference type="ARBA" id="ARBA00023242"/>
    </source>
</evidence>
<comment type="catalytic activity">
    <reaction evidence="1">
        <text>S-ubiquitinyl-[E2 ubiquitin-conjugating enzyme]-L-cysteine + [acceptor protein]-L-lysine = [E2 ubiquitin-conjugating enzyme]-L-cysteine + N(6)-ubiquitinyl-[acceptor protein]-L-lysine.</text>
        <dbReference type="EC" id="2.3.2.27"/>
    </reaction>
</comment>
<evidence type="ECO:0000256" key="3">
    <source>
        <dbReference type="ARBA" id="ARBA00004906"/>
    </source>
</evidence>
<evidence type="ECO:0000256" key="9">
    <source>
        <dbReference type="ARBA" id="ARBA00022771"/>
    </source>
</evidence>
<dbReference type="InterPro" id="IPR017907">
    <property type="entry name" value="Znf_RING_CS"/>
</dbReference>
<dbReference type="PROSITE" id="PS50089">
    <property type="entry name" value="ZF_RING_2"/>
    <property type="match status" value="1"/>
</dbReference>
<dbReference type="EMBL" id="JAUCMX010000001">
    <property type="protein sequence ID" value="KAK3557293.1"/>
    <property type="molecule type" value="Genomic_DNA"/>
</dbReference>
<dbReference type="InterPro" id="IPR013083">
    <property type="entry name" value="Znf_RING/FYVE/PHD"/>
</dbReference>
<dbReference type="GO" id="GO:0005634">
    <property type="term" value="C:nucleus"/>
    <property type="evidence" value="ECO:0007669"/>
    <property type="project" value="UniProtKB-SubCell"/>
</dbReference>
<evidence type="ECO:0000256" key="17">
    <source>
        <dbReference type="PROSITE-ProRule" id="PRU00175"/>
    </source>
</evidence>
<dbReference type="EC" id="2.3.2.27" evidence="5"/>
<evidence type="ECO:0000256" key="2">
    <source>
        <dbReference type="ARBA" id="ARBA00004123"/>
    </source>
</evidence>
<gene>
    <name evidence="19" type="ORF">QTP70_026687</name>
</gene>
<evidence type="ECO:0000256" key="10">
    <source>
        <dbReference type="ARBA" id="ARBA00022786"/>
    </source>
</evidence>
<dbReference type="AlphaFoldDB" id="A0AAE0RJT2"/>
<evidence type="ECO:0000259" key="18">
    <source>
        <dbReference type="PROSITE" id="PS50089"/>
    </source>
</evidence>
<accession>A0AAE0RJT2</accession>